<comment type="similarity">
    <text evidence="1 3">Belongs to the TPP enzyme family.</text>
</comment>
<dbReference type="InterPro" id="IPR012000">
    <property type="entry name" value="Thiamin_PyroP_enz_cen_dom"/>
</dbReference>
<feature type="domain" description="Thiamine pyrophosphate enzyme central" evidence="4">
    <location>
        <begin position="202"/>
        <end position="331"/>
    </location>
</feature>
<dbReference type="PROSITE" id="PS00187">
    <property type="entry name" value="TPP_ENZYMES"/>
    <property type="match status" value="1"/>
</dbReference>
<dbReference type="PANTHER" id="PTHR42981">
    <property type="entry name" value="PYRUVATE DEHYDROGENASE [UBIQUINONE]"/>
    <property type="match status" value="1"/>
</dbReference>
<dbReference type="SUPFAM" id="SSF52467">
    <property type="entry name" value="DHS-like NAD/FAD-binding domain"/>
    <property type="match status" value="1"/>
</dbReference>
<dbReference type="InterPro" id="IPR029061">
    <property type="entry name" value="THDP-binding"/>
</dbReference>
<dbReference type="InterPro" id="IPR047212">
    <property type="entry name" value="TPP_POXB-like"/>
</dbReference>
<dbReference type="InterPro" id="IPR000399">
    <property type="entry name" value="TPP-bd_CS"/>
</dbReference>
<comment type="caution">
    <text evidence="7">The sequence shown here is derived from an EMBL/GenBank/DDBJ whole genome shotgun (WGS) entry which is preliminary data.</text>
</comment>
<evidence type="ECO:0000256" key="2">
    <source>
        <dbReference type="ARBA" id="ARBA00023052"/>
    </source>
</evidence>
<keyword evidence="8" id="KW-1185">Reference proteome</keyword>
<dbReference type="Gene3D" id="3.40.50.1220">
    <property type="entry name" value="TPP-binding domain"/>
    <property type="match status" value="1"/>
</dbReference>
<dbReference type="CDD" id="cd02014">
    <property type="entry name" value="TPP_POX"/>
    <property type="match status" value="1"/>
</dbReference>
<dbReference type="Pfam" id="PF00205">
    <property type="entry name" value="TPP_enzyme_M"/>
    <property type="match status" value="1"/>
</dbReference>
<dbReference type="InterPro" id="IPR012001">
    <property type="entry name" value="Thiamin_PyroP_enz_TPP-bd_dom"/>
</dbReference>
<dbReference type="InterPro" id="IPR047210">
    <property type="entry name" value="TPP_PYR_POXB-like"/>
</dbReference>
<dbReference type="CDD" id="cd07039">
    <property type="entry name" value="TPP_PYR_POX"/>
    <property type="match status" value="1"/>
</dbReference>
<protein>
    <submittedName>
        <fullName evidence="7">Thiamine pyrophosphate-dependent enzyme</fullName>
    </submittedName>
</protein>
<evidence type="ECO:0000313" key="8">
    <source>
        <dbReference type="Proteomes" id="UP001596137"/>
    </source>
</evidence>
<proteinExistence type="inferred from homology"/>
<reference evidence="8" key="1">
    <citation type="journal article" date="2019" name="Int. J. Syst. Evol. Microbiol.">
        <title>The Global Catalogue of Microorganisms (GCM) 10K type strain sequencing project: providing services to taxonomists for standard genome sequencing and annotation.</title>
        <authorList>
            <consortium name="The Broad Institute Genomics Platform"/>
            <consortium name="The Broad Institute Genome Sequencing Center for Infectious Disease"/>
            <person name="Wu L."/>
            <person name="Ma J."/>
        </authorList>
    </citation>
    <scope>NUCLEOTIDE SEQUENCE [LARGE SCALE GENOMIC DNA]</scope>
    <source>
        <strain evidence="8">JCM 30346</strain>
    </source>
</reference>
<dbReference type="PANTHER" id="PTHR42981:SF2">
    <property type="entry name" value="PYRUVATE DEHYDROGENASE [UBIQUINONE]"/>
    <property type="match status" value="1"/>
</dbReference>
<dbReference type="InterPro" id="IPR047211">
    <property type="entry name" value="POXB-like"/>
</dbReference>
<dbReference type="Proteomes" id="UP001596137">
    <property type="component" value="Unassembled WGS sequence"/>
</dbReference>
<evidence type="ECO:0000313" key="7">
    <source>
        <dbReference type="EMBL" id="MFC6086175.1"/>
    </source>
</evidence>
<dbReference type="Gene3D" id="3.40.50.970">
    <property type="match status" value="2"/>
</dbReference>
<dbReference type="EMBL" id="JBHSRF010000079">
    <property type="protein sequence ID" value="MFC6086175.1"/>
    <property type="molecule type" value="Genomic_DNA"/>
</dbReference>
<accession>A0ABW1NSS9</accession>
<dbReference type="InterPro" id="IPR029035">
    <property type="entry name" value="DHS-like_NAD/FAD-binding_dom"/>
</dbReference>
<feature type="domain" description="Thiamine pyrophosphate enzyme TPP-binding" evidence="5">
    <location>
        <begin position="390"/>
        <end position="538"/>
    </location>
</feature>
<keyword evidence="2 3" id="KW-0786">Thiamine pyrophosphate</keyword>
<name>A0ABW1NSS9_9ACTN</name>
<dbReference type="Pfam" id="PF02775">
    <property type="entry name" value="TPP_enzyme_C"/>
    <property type="match status" value="1"/>
</dbReference>
<organism evidence="7 8">
    <name type="scientific">Sphaerisporangium aureirubrum</name>
    <dbReference type="NCBI Taxonomy" id="1544736"/>
    <lineage>
        <taxon>Bacteria</taxon>
        <taxon>Bacillati</taxon>
        <taxon>Actinomycetota</taxon>
        <taxon>Actinomycetes</taxon>
        <taxon>Streptosporangiales</taxon>
        <taxon>Streptosporangiaceae</taxon>
        <taxon>Sphaerisporangium</taxon>
    </lineage>
</organism>
<gene>
    <name evidence="7" type="ORF">ACFP1K_33755</name>
</gene>
<evidence type="ECO:0000256" key="1">
    <source>
        <dbReference type="ARBA" id="ARBA00007812"/>
    </source>
</evidence>
<dbReference type="Pfam" id="PF02776">
    <property type="entry name" value="TPP_enzyme_N"/>
    <property type="match status" value="1"/>
</dbReference>
<dbReference type="InterPro" id="IPR011766">
    <property type="entry name" value="TPP_enzyme_TPP-bd"/>
</dbReference>
<evidence type="ECO:0000259" key="5">
    <source>
        <dbReference type="Pfam" id="PF02775"/>
    </source>
</evidence>
<evidence type="ECO:0000259" key="6">
    <source>
        <dbReference type="Pfam" id="PF02776"/>
    </source>
</evidence>
<dbReference type="SUPFAM" id="SSF52518">
    <property type="entry name" value="Thiamin diphosphate-binding fold (THDP-binding)"/>
    <property type="match status" value="2"/>
</dbReference>
<dbReference type="RefSeq" id="WP_380761097.1">
    <property type="nucleotide sequence ID" value="NZ_JBHSRF010000079.1"/>
</dbReference>
<feature type="domain" description="Thiamine pyrophosphate enzyme N-terminal TPP-binding" evidence="6">
    <location>
        <begin position="5"/>
        <end position="116"/>
    </location>
</feature>
<evidence type="ECO:0000259" key="4">
    <source>
        <dbReference type="Pfam" id="PF00205"/>
    </source>
</evidence>
<sequence>MTAIVGEALVRRLVDWGVDTVFGLPGDGINGMMEGFRRHRDRIRFVLVQHEEAAAFMACGHAKATGRLGVCVATSGPGAIHLLNGLYDAKLDHAPVLALTGMQETGLLGSYYQQEVHVDRLFADVAEYNLMVTNPAQIPGVVDVAVRTALTRRGVAHLSLPNDIQVAPAGVNPYRHLGPGEPPHGMPDGVRAAADPTDADLRAAARVLNQGTRVAVLVGAGALGAGDEVRAVAEALGAPIVKTLPGKAVVDDDDPLTTGGLGLLGTRPSEELMRECDTLLMVGTSFPYASYLPAPDRVRVVQIDHDPSLIGLRLPVEAPLTGDARRVLRSLLPMLAPRDRSFLRRYQRRARAWRAEMAALCDGGRTPIAPQYLMCCVDRAADDDAVLTCDSGTVATWAARHFTIRGGRRFYLSGNLASMAPGLPYAVAIQLAFPGRQVIAFVGDGGFAMLMAEFLTAVRYELPIKVVINNNNSYGQILWEQIVLGYPEYGVRHHAPEADFAAWARGCGAFGRKVGDPHDLPGAVRAALAHPGPALVDCTVNPNEPPMPGKVSYDQAKSFTEAFLRGQPHKAAIVANVTRDKLSELRSRATR</sequence>
<evidence type="ECO:0000256" key="3">
    <source>
        <dbReference type="RuleBase" id="RU362132"/>
    </source>
</evidence>